<dbReference type="SUPFAM" id="SSF56112">
    <property type="entry name" value="Protein kinase-like (PK-like)"/>
    <property type="match status" value="2"/>
</dbReference>
<evidence type="ECO:0000313" key="3">
    <source>
        <dbReference type="EMBL" id="TWU06190.1"/>
    </source>
</evidence>
<dbReference type="PANTHER" id="PTHR21310">
    <property type="entry name" value="AMINOGLYCOSIDE PHOSPHOTRANSFERASE-RELATED-RELATED"/>
    <property type="match status" value="1"/>
</dbReference>
<sequence>MLSSSNDQLVSREPALPGLAILLNAERFARLWAIEQSLPQRPAATMQYVRYKPGRRCIAVYLMSTDSTEYQVVVTAFNRDGWHKHIHTFDGTTCDTNPHRDTDLTDAWISVATFPRDRKIRLLEAFRHPDETRNFVRSFVNKQIDDDHFRVQCVAYKPGRRAVFDVQTSSDHRYAVKVIESSEFEQARRPAEAWEHIRWQLSDRRVELPELIRADQKRRILVSRWLKGRNLAEQMSSVLQSESDPYFRVGTALGELHRSEPAGLIKSRDTVLNSPYSRLASDVATLVPSLSKNARFFANEIEKRIAVHSHLQTPIHGDFYAKQICVDDHSIGILDFDQSRYGSPLQDVGNFIAKVIWNSYRGDFTADQVAEIEDAFRQGYISRCGDLDEAAVELQVAAGLFKCMTHPFRSGMDNWHDHIANILELVSERFERHRTDDRLTPRDSTNAKRPSTALNKSPAPSMFKQQLLRDVPTTWMANALICERARERILRCCPEFSGLDERLVVDHIEPVQVKAGRRCLIRYDLRVAQSQSPDQKISILGKLRFKGVDRHGYSVQQQLHKQGFNELNPNGVSVPRTLGIDPETRIWYQACVPGRSLEQLVASQEETIQPEASKRIAEALATLHCESMIRRCRAWTIDDEVQSLTQRLQSVACKHPGHKAAIGKLIDLANRLSRWLVKEPSVVIHRDFHPSQILLTDEKLYLLDFDLCSYGPAALDAGNFLAHLWELSIRCSQQSSIWMNEATKFLESYQQTLSPGEPIPCNLNAWSWLAFVRHVWISTQISDRAATTGAVIEKALEMVDDLSSS</sequence>
<feature type="region of interest" description="Disordered" evidence="1">
    <location>
        <begin position="434"/>
        <end position="459"/>
    </location>
</feature>
<dbReference type="InterPro" id="IPR051678">
    <property type="entry name" value="AGP_Transferase"/>
</dbReference>
<comment type="caution">
    <text evidence="3">The sequence shown here is derived from an EMBL/GenBank/DDBJ whole genome shotgun (WGS) entry which is preliminary data.</text>
</comment>
<dbReference type="RefSeq" id="WP_231741906.1">
    <property type="nucleotide sequence ID" value="NZ_CP151726.1"/>
</dbReference>
<protein>
    <submittedName>
        <fullName evidence="3">Methylthioribose kinase</fullName>
    </submittedName>
</protein>
<feature type="domain" description="Aminoglycoside phosphotransferase" evidence="2">
    <location>
        <begin position="566"/>
        <end position="726"/>
    </location>
</feature>
<keyword evidence="3" id="KW-0418">Kinase</keyword>
<feature type="compositionally biased region" description="Polar residues" evidence="1">
    <location>
        <begin position="442"/>
        <end position="455"/>
    </location>
</feature>
<dbReference type="AlphaFoldDB" id="A0A5C6B2R8"/>
<dbReference type="Pfam" id="PF01636">
    <property type="entry name" value="APH"/>
    <property type="match status" value="2"/>
</dbReference>
<evidence type="ECO:0000259" key="2">
    <source>
        <dbReference type="Pfam" id="PF01636"/>
    </source>
</evidence>
<dbReference type="Gene3D" id="3.90.1200.10">
    <property type="match status" value="2"/>
</dbReference>
<dbReference type="InterPro" id="IPR002575">
    <property type="entry name" value="Aminoglycoside_PTrfase"/>
</dbReference>
<keyword evidence="3" id="KW-0808">Transferase</keyword>
<dbReference type="EMBL" id="SJPN01000002">
    <property type="protein sequence ID" value="TWU06190.1"/>
    <property type="molecule type" value="Genomic_DNA"/>
</dbReference>
<reference evidence="3 4" key="1">
    <citation type="submission" date="2019-02" db="EMBL/GenBank/DDBJ databases">
        <title>Deep-cultivation of Planctomycetes and their phenomic and genomic characterization uncovers novel biology.</title>
        <authorList>
            <person name="Wiegand S."/>
            <person name="Jogler M."/>
            <person name="Boedeker C."/>
            <person name="Pinto D."/>
            <person name="Vollmers J."/>
            <person name="Rivas-Marin E."/>
            <person name="Kohn T."/>
            <person name="Peeters S.H."/>
            <person name="Heuer A."/>
            <person name="Rast P."/>
            <person name="Oberbeckmann S."/>
            <person name="Bunk B."/>
            <person name="Jeske O."/>
            <person name="Meyerdierks A."/>
            <person name="Storesund J.E."/>
            <person name="Kallscheuer N."/>
            <person name="Luecker S."/>
            <person name="Lage O.M."/>
            <person name="Pohl T."/>
            <person name="Merkel B.J."/>
            <person name="Hornburger P."/>
            <person name="Mueller R.-W."/>
            <person name="Bruemmer F."/>
            <person name="Labrenz M."/>
            <person name="Spormann A.M."/>
            <person name="Op Den Camp H."/>
            <person name="Overmann J."/>
            <person name="Amann R."/>
            <person name="Jetten M.S.M."/>
            <person name="Mascher T."/>
            <person name="Medema M.H."/>
            <person name="Devos D.P."/>
            <person name="Kaster A.-K."/>
            <person name="Ovreas L."/>
            <person name="Rohde M."/>
            <person name="Galperin M.Y."/>
            <person name="Jogler C."/>
        </authorList>
    </citation>
    <scope>NUCLEOTIDE SEQUENCE [LARGE SCALE GENOMIC DNA]</scope>
    <source>
        <strain evidence="3 4">Pla52n</strain>
    </source>
</reference>
<keyword evidence="4" id="KW-1185">Reference proteome</keyword>
<dbReference type="GO" id="GO:0016301">
    <property type="term" value="F:kinase activity"/>
    <property type="evidence" value="ECO:0007669"/>
    <property type="project" value="UniProtKB-KW"/>
</dbReference>
<organism evidence="3 4">
    <name type="scientific">Stieleria varia</name>
    <dbReference type="NCBI Taxonomy" id="2528005"/>
    <lineage>
        <taxon>Bacteria</taxon>
        <taxon>Pseudomonadati</taxon>
        <taxon>Planctomycetota</taxon>
        <taxon>Planctomycetia</taxon>
        <taxon>Pirellulales</taxon>
        <taxon>Pirellulaceae</taxon>
        <taxon>Stieleria</taxon>
    </lineage>
</organism>
<gene>
    <name evidence="3" type="ORF">Pla52n_19100</name>
</gene>
<proteinExistence type="predicted"/>
<name>A0A5C6B2R8_9BACT</name>
<dbReference type="InterPro" id="IPR011009">
    <property type="entry name" value="Kinase-like_dom_sf"/>
</dbReference>
<accession>A0A5C6B2R8</accession>
<feature type="domain" description="Aminoglycoside phosphotransferase" evidence="2">
    <location>
        <begin position="163"/>
        <end position="380"/>
    </location>
</feature>
<evidence type="ECO:0000256" key="1">
    <source>
        <dbReference type="SAM" id="MobiDB-lite"/>
    </source>
</evidence>
<dbReference type="Proteomes" id="UP000320176">
    <property type="component" value="Unassembled WGS sequence"/>
</dbReference>
<evidence type="ECO:0000313" key="4">
    <source>
        <dbReference type="Proteomes" id="UP000320176"/>
    </source>
</evidence>